<gene>
    <name evidence="2" type="ORF">SOASR030_31960</name>
</gene>
<evidence type="ECO:0000313" key="2">
    <source>
        <dbReference type="EMBL" id="GKX57084.1"/>
    </source>
</evidence>
<accession>A0AAV5N5Q6</accession>
<name>A0AAV5N5Q6_9GAMM</name>
<feature type="transmembrane region" description="Helical" evidence="1">
    <location>
        <begin position="6"/>
        <end position="22"/>
    </location>
</feature>
<keyword evidence="1" id="KW-1133">Transmembrane helix</keyword>
<evidence type="ECO:0000256" key="1">
    <source>
        <dbReference type="SAM" id="Phobius"/>
    </source>
</evidence>
<comment type="caution">
    <text evidence="2">The sequence shown here is derived from an EMBL/GenBank/DDBJ whole genome shotgun (WGS) entry which is preliminary data.</text>
</comment>
<dbReference type="Proteomes" id="UP001058124">
    <property type="component" value="Unassembled WGS sequence"/>
</dbReference>
<keyword evidence="1" id="KW-0472">Membrane</keyword>
<protein>
    <submittedName>
        <fullName evidence="2">Uncharacterized protein</fullName>
    </submittedName>
</protein>
<evidence type="ECO:0000313" key="3">
    <source>
        <dbReference type="Proteomes" id="UP001058124"/>
    </source>
</evidence>
<reference evidence="2" key="1">
    <citation type="submission" date="2022-06" db="EMBL/GenBank/DDBJ databases">
        <title>Draft genome sequences of Leminorella grimontii str. JCM5902.</title>
        <authorList>
            <person name="Wakabayashi Y."/>
            <person name="Kojima K."/>
        </authorList>
    </citation>
    <scope>NUCLEOTIDE SEQUENCE</scope>
    <source>
        <strain evidence="2">JCM 5902</strain>
    </source>
</reference>
<keyword evidence="1" id="KW-0812">Transmembrane</keyword>
<dbReference type="EMBL" id="BRLH01000011">
    <property type="protein sequence ID" value="GKX57084.1"/>
    <property type="molecule type" value="Genomic_DNA"/>
</dbReference>
<keyword evidence="3" id="KW-1185">Reference proteome</keyword>
<dbReference type="AlphaFoldDB" id="A0AAV5N5Q6"/>
<sequence length="62" mass="7168">MRKKALWLNLGAIFSTGLIFYQKRPIPLNFLLIVDLSLIYKIAHDAIFCVDHAFEQFICALL</sequence>
<proteinExistence type="predicted"/>
<organism evidence="2 3">
    <name type="scientific">Leminorella grimontii</name>
    <dbReference type="NCBI Taxonomy" id="82981"/>
    <lineage>
        <taxon>Bacteria</taxon>
        <taxon>Pseudomonadati</taxon>
        <taxon>Pseudomonadota</taxon>
        <taxon>Gammaproteobacteria</taxon>
        <taxon>Enterobacterales</taxon>
        <taxon>Budviciaceae</taxon>
        <taxon>Leminorella</taxon>
    </lineage>
</organism>